<evidence type="ECO:0000313" key="1">
    <source>
        <dbReference type="EMBL" id="KAI8045288.1"/>
    </source>
</evidence>
<proteinExistence type="predicted"/>
<organism evidence="1 2">
    <name type="scientific">Drosophila gunungcola</name>
    <name type="common">fruit fly</name>
    <dbReference type="NCBI Taxonomy" id="103775"/>
    <lineage>
        <taxon>Eukaryota</taxon>
        <taxon>Metazoa</taxon>
        <taxon>Ecdysozoa</taxon>
        <taxon>Arthropoda</taxon>
        <taxon>Hexapoda</taxon>
        <taxon>Insecta</taxon>
        <taxon>Pterygota</taxon>
        <taxon>Neoptera</taxon>
        <taxon>Endopterygota</taxon>
        <taxon>Diptera</taxon>
        <taxon>Brachycera</taxon>
        <taxon>Muscomorpha</taxon>
        <taxon>Ephydroidea</taxon>
        <taxon>Drosophilidae</taxon>
        <taxon>Drosophila</taxon>
        <taxon>Sophophora</taxon>
    </lineage>
</organism>
<name>A0A9P9YY63_9MUSC</name>
<comment type="caution">
    <text evidence="1">The sequence shown here is derived from an EMBL/GenBank/DDBJ whole genome shotgun (WGS) entry which is preliminary data.</text>
</comment>
<dbReference type="EMBL" id="JAMKOV010000001">
    <property type="protein sequence ID" value="KAI8045288.1"/>
    <property type="molecule type" value="Genomic_DNA"/>
</dbReference>
<evidence type="ECO:0000313" key="2">
    <source>
        <dbReference type="Proteomes" id="UP001059596"/>
    </source>
</evidence>
<dbReference type="Proteomes" id="UP001059596">
    <property type="component" value="Chromosome 3R"/>
</dbReference>
<accession>A0A9P9YY63</accession>
<gene>
    <name evidence="1" type="ORF">M5D96_001468</name>
</gene>
<reference evidence="1" key="1">
    <citation type="journal article" date="2023" name="Genome Biol. Evol.">
        <title>Long-read-based Genome Assembly of Drosophila gunungcola Reveals Fewer Chemosensory Genes in Flower-breeding Species.</title>
        <authorList>
            <person name="Negi A."/>
            <person name="Liao B.Y."/>
            <person name="Yeh S.D."/>
        </authorList>
    </citation>
    <scope>NUCLEOTIDE SEQUENCE</scope>
    <source>
        <strain evidence="1">Sukarami</strain>
    </source>
</reference>
<protein>
    <submittedName>
        <fullName evidence="1">Uncharacterized protein</fullName>
    </submittedName>
</protein>
<sequence>MLRRGARDGPLVLVKCKCRKVLKRAQKYFQDKLPAIAIHFLKLTMAKAYHMQ</sequence>
<dbReference type="AlphaFoldDB" id="A0A9P9YY63"/>
<keyword evidence="2" id="KW-1185">Reference proteome</keyword>